<dbReference type="GO" id="GO:0042575">
    <property type="term" value="C:DNA polymerase complex"/>
    <property type="evidence" value="ECO:0007669"/>
    <property type="project" value="UniProtKB-ARBA"/>
</dbReference>
<comment type="caution">
    <text evidence="2">The sequence shown here is derived from an EMBL/GenBank/DDBJ whole genome shotgun (WGS) entry which is preliminary data.</text>
</comment>
<dbReference type="GO" id="GO:0071897">
    <property type="term" value="P:DNA biosynthetic process"/>
    <property type="evidence" value="ECO:0007669"/>
    <property type="project" value="UniProtKB-ARBA"/>
</dbReference>
<evidence type="ECO:0000313" key="3">
    <source>
        <dbReference type="Proteomes" id="UP001231518"/>
    </source>
</evidence>
<feature type="domain" description="Integrase catalytic" evidence="1">
    <location>
        <begin position="1100"/>
        <end position="1287"/>
    </location>
</feature>
<keyword evidence="3" id="KW-1185">Reference proteome</keyword>
<organism evidence="2 3">
    <name type="scientific">Mythimna separata</name>
    <name type="common">Oriental armyworm</name>
    <name type="synonym">Pseudaletia separata</name>
    <dbReference type="NCBI Taxonomy" id="271217"/>
    <lineage>
        <taxon>Eukaryota</taxon>
        <taxon>Metazoa</taxon>
        <taxon>Ecdysozoa</taxon>
        <taxon>Arthropoda</taxon>
        <taxon>Hexapoda</taxon>
        <taxon>Insecta</taxon>
        <taxon>Pterygota</taxon>
        <taxon>Neoptera</taxon>
        <taxon>Endopterygota</taxon>
        <taxon>Lepidoptera</taxon>
        <taxon>Glossata</taxon>
        <taxon>Ditrysia</taxon>
        <taxon>Noctuoidea</taxon>
        <taxon>Noctuidae</taxon>
        <taxon>Noctuinae</taxon>
        <taxon>Hadenini</taxon>
        <taxon>Mythimna</taxon>
    </lineage>
</organism>
<dbReference type="CDD" id="cd00303">
    <property type="entry name" value="retropepsin_like"/>
    <property type="match status" value="1"/>
</dbReference>
<dbReference type="InterPro" id="IPR043502">
    <property type="entry name" value="DNA/RNA_pol_sf"/>
</dbReference>
<sequence>MATEELLVRKRSALKAKLTNFCNWINVLMSCESVSSLQRIELEGRLSKFDALYDEFDNLQLEIEVLSDKPDDAYQERAKFEERYHAVAAQARSLLISADAGIDGGSVAGSTDKNTALVTVVSNRGEKFDARILLDNGSTANFITETLCHKLGLSRRNANSTISGINKQTSNSTQSCRFTIQARNGGYRETITCIILPEITRMLPPSVLDLSNINIPADIQLADPSFHIPSVIDILVGVEVFWNVLGSSSINLGRNQPKLHATRLGWIVSGPAPLRSVSNNQSHFCNVSMDELNNNLNRFWESDSVSSKYSLSLEERACEESFRKNTTRDDKGRFVVTIPLKDNPNVLGESYEMAKRRFLSLERRFLRDPSFKEHYVAFIQEYERLGHMTENQTPRKPHSGDDVEYFLPHHGVVKEFSSTTKLRAVFDASAATTSGVSFNQIQMVGPTIQEDLLSILLRFRQYKYVISGDIAKMYRAVAVTPSQRVLQQIIFRTDPNLPLKTYSLNTVTYGTASAPYLATKCLVSLANAATSTTVKSSIERDFYVDDYLSGGNSVSDVVEMVKEVISVLASANFHIRKWQSNNSSILDQVCNSSAVLDCLKLSEDKNVVSKTLGLRWMCEADCLAFSICIEAEKQVTKRQILSVISQIFDPLGLVGPCVVEAKIVMQKLWLAKCDWDEQVPEPISNFWHNFVNILPCLNNLRIPRWVVCDNALSYEIHVFTDASERAFGCCVYLRSVDRQGSVKVQLLASKNRVAPIKPITIPRLELCGALLGTRLCAKVQSSITLPVARCRFWCDSTIVLSWLSISPSLLKPFVRNRVNEIQESTVGNTWSYVPSRDNPADLVSRGLKADLISECSLWWSGPQFLLNNEKDWPAMPNKSVKLDLPEVISSNFIDHSFLTDSQNHVHSSHINPSFIHTLLHKYSNLNRLQRVVAYILRFVYNLKNKTKLQSPLSNQELQDSLIFILCQAQIEMFPKEHIFLKSSKTLPRNNRLSSLSPFVDKDGLIRVGGRLDNSPYDYNVKHPILLCSKHHVTKIIFYKYHKDLLHAGPQLLIANIRQTYWPLGGRNLSKSIVKHCIKCFKYKCQNVQPVMGQLPYNRTHLEFPFLNCSVDYAGPILIADRKGRGCKLVKAYLCIFVCLAVKAVHIELVTDLTKEAYIAALTRFVARRGKPKSILSDNGTNFTGACNELQQFLQDSNIAYEVAQKGIEFKFVPPYSPHFNGIAEAAVRSTKHHLRRLLQLTHFTYEEMVTCLAQIEAVLNSRPLTPLSSDPLDFTVLTPSHFLIGRSLMAVPHPQVTDTNICRLERYHRVEHIKQHFWKRFHLEYVSLLQQKTKWTSSTGQLAEGTLVLMKERGQPPLLWPLGRVTKVFPGNDGTTRVAEVKTKKGTLLRSFNHICPLPLD</sequence>
<dbReference type="InterPro" id="IPR012337">
    <property type="entry name" value="RNaseH-like_sf"/>
</dbReference>
<proteinExistence type="predicted"/>
<dbReference type="SUPFAM" id="SSF56672">
    <property type="entry name" value="DNA/RNA polymerases"/>
    <property type="match status" value="1"/>
</dbReference>
<gene>
    <name evidence="2" type="ORF">PYW07_009122</name>
</gene>
<dbReference type="Pfam" id="PF00665">
    <property type="entry name" value="rve"/>
    <property type="match status" value="1"/>
</dbReference>
<name>A0AAD7YBW7_MYTSE</name>
<protein>
    <recommendedName>
        <fullName evidence="1">Integrase catalytic domain-containing protein</fullName>
    </recommendedName>
</protein>
<dbReference type="GO" id="GO:0015074">
    <property type="term" value="P:DNA integration"/>
    <property type="evidence" value="ECO:0007669"/>
    <property type="project" value="InterPro"/>
</dbReference>
<dbReference type="GO" id="GO:0003676">
    <property type="term" value="F:nucleic acid binding"/>
    <property type="evidence" value="ECO:0007669"/>
    <property type="project" value="InterPro"/>
</dbReference>
<dbReference type="PANTHER" id="PTHR47331:SF1">
    <property type="entry name" value="GAG-LIKE PROTEIN"/>
    <property type="match status" value="1"/>
</dbReference>
<accession>A0AAD7YBW7</accession>
<dbReference type="Pfam" id="PF05380">
    <property type="entry name" value="Peptidase_A17"/>
    <property type="match status" value="1"/>
</dbReference>
<dbReference type="Gene3D" id="3.30.420.10">
    <property type="entry name" value="Ribonuclease H-like superfamily/Ribonuclease H"/>
    <property type="match status" value="1"/>
</dbReference>
<dbReference type="Proteomes" id="UP001231518">
    <property type="component" value="Chromosome 22"/>
</dbReference>
<evidence type="ECO:0000259" key="1">
    <source>
        <dbReference type="PROSITE" id="PS50994"/>
    </source>
</evidence>
<dbReference type="InterPro" id="IPR040676">
    <property type="entry name" value="DUF5641"/>
</dbReference>
<reference evidence="2" key="1">
    <citation type="submission" date="2023-03" db="EMBL/GenBank/DDBJ databases">
        <title>Chromosome-level genomes of two armyworms, Mythimna separata and Mythimna loreyi, provide insights into the biosynthesis and reception of sex pheromones.</title>
        <authorList>
            <person name="Zhao H."/>
        </authorList>
    </citation>
    <scope>NUCLEOTIDE SEQUENCE</scope>
    <source>
        <strain evidence="2">BeijingLab</strain>
        <tissue evidence="2">Pupa</tissue>
    </source>
</reference>
<dbReference type="PROSITE" id="PS50994">
    <property type="entry name" value="INTEGRASE"/>
    <property type="match status" value="1"/>
</dbReference>
<dbReference type="PANTHER" id="PTHR47331">
    <property type="entry name" value="PHD-TYPE DOMAIN-CONTAINING PROTEIN"/>
    <property type="match status" value="1"/>
</dbReference>
<dbReference type="Pfam" id="PF18701">
    <property type="entry name" value="DUF5641"/>
    <property type="match status" value="1"/>
</dbReference>
<dbReference type="InterPro" id="IPR008042">
    <property type="entry name" value="Retrotrans_Pao"/>
</dbReference>
<dbReference type="InterPro" id="IPR001584">
    <property type="entry name" value="Integrase_cat-core"/>
</dbReference>
<evidence type="ECO:0000313" key="2">
    <source>
        <dbReference type="EMBL" id="KAJ8709296.1"/>
    </source>
</evidence>
<dbReference type="InterPro" id="IPR036397">
    <property type="entry name" value="RNaseH_sf"/>
</dbReference>
<dbReference type="EMBL" id="JARGEI010000024">
    <property type="protein sequence ID" value="KAJ8709296.1"/>
    <property type="molecule type" value="Genomic_DNA"/>
</dbReference>
<dbReference type="SUPFAM" id="SSF53098">
    <property type="entry name" value="Ribonuclease H-like"/>
    <property type="match status" value="1"/>
</dbReference>